<proteinExistence type="predicted"/>
<evidence type="ECO:0000313" key="2">
    <source>
        <dbReference type="Proteomes" id="UP000319462"/>
    </source>
</evidence>
<dbReference type="PANTHER" id="PTHR34126">
    <property type="entry name" value="PEROXISOME BIOGENESIS PROTEIN 22"/>
    <property type="match status" value="1"/>
</dbReference>
<dbReference type="AlphaFoldDB" id="A0A3P3ZIQ5"/>
<sequence length="264" mass="29327">MHATLLERGMPLFCSPCSYPLYSFTRNGVDDSPFGGAQHRTKKKEEGPLSNINGIMVGVIRRSFLEEISERLPVSTTTLVAIVVSAVSLYIFYRRKDPAQRPPTSARRPLGAPRDAVEACDAVTRIKQKAFIGRKICIAWEVLYDDKGWKAQGKALDILRFYAFSSEVYLMCRIRDAADKKQILNLVKAVDGIERHRILFCTTEKGYEAFTRQIDPSLLVTNNAAQVMFLKRVIQTLVLVGGDGVVASNVACVPSVEAIAVDLE</sequence>
<accession>A0A3P3ZIQ5</accession>
<dbReference type="EMBL" id="LS997634">
    <property type="protein sequence ID" value="SYZ70141.1"/>
    <property type="molecule type" value="Genomic_DNA"/>
</dbReference>
<dbReference type="PANTHER" id="PTHR34126:SF1">
    <property type="entry name" value="PEROXISOME BIOGENESIS PROTEIN 22"/>
    <property type="match status" value="1"/>
</dbReference>
<protein>
    <submittedName>
        <fullName evidence="1">Hypothetical_protein</fullName>
    </submittedName>
</protein>
<name>A0A3P3ZIQ5_LEIBR</name>
<dbReference type="Proteomes" id="UP000319462">
    <property type="component" value="Chromosome 35"/>
</dbReference>
<gene>
    <name evidence="1" type="ORF">LBRM2904_35.3290</name>
</gene>
<organism evidence="1 2">
    <name type="scientific">Leishmania braziliensis MHOM/BR/75/M2904</name>
    <dbReference type="NCBI Taxonomy" id="420245"/>
    <lineage>
        <taxon>Eukaryota</taxon>
        <taxon>Discoba</taxon>
        <taxon>Euglenozoa</taxon>
        <taxon>Kinetoplastea</taxon>
        <taxon>Metakinetoplastina</taxon>
        <taxon>Trypanosomatida</taxon>
        <taxon>Trypanosomatidae</taxon>
        <taxon>Leishmaniinae</taxon>
        <taxon>Leishmania</taxon>
        <taxon>Leishmania braziliensis species complex</taxon>
    </lineage>
</organism>
<dbReference type="Pfam" id="PF22978">
    <property type="entry name" value="HAD_Pex22"/>
    <property type="match status" value="1"/>
</dbReference>
<dbReference type="InterPro" id="IPR037485">
    <property type="entry name" value="PEX22"/>
</dbReference>
<dbReference type="GO" id="GO:0007031">
    <property type="term" value="P:peroxisome organization"/>
    <property type="evidence" value="ECO:0007669"/>
    <property type="project" value="InterPro"/>
</dbReference>
<reference evidence="1 2" key="1">
    <citation type="submission" date="2018-09" db="EMBL/GenBank/DDBJ databases">
        <authorList>
            <person name="Peiro R."/>
            <person name="Begona"/>
            <person name="Cbmso G."/>
            <person name="Lopez M."/>
            <person name="Gonzalez S."/>
        </authorList>
    </citation>
    <scope>NUCLEOTIDE SEQUENCE [LARGE SCALE GENOMIC DNA]</scope>
</reference>
<evidence type="ECO:0000313" key="1">
    <source>
        <dbReference type="EMBL" id="SYZ70141.1"/>
    </source>
</evidence>